<dbReference type="InterPro" id="IPR006028">
    <property type="entry name" value="GABAA/Glycine_rcpt"/>
</dbReference>
<dbReference type="InterPro" id="IPR006029">
    <property type="entry name" value="Neurotrans-gated_channel_TM"/>
</dbReference>
<keyword evidence="3" id="KW-1185">Reference proteome</keyword>
<feature type="transmembrane region" description="Helical" evidence="1">
    <location>
        <begin position="54"/>
        <end position="77"/>
    </location>
</feature>
<protein>
    <submittedName>
        <fullName evidence="4">Glycine receptor subunit alpha-2-like</fullName>
    </submittedName>
</protein>
<dbReference type="Pfam" id="PF02932">
    <property type="entry name" value="Neur_chan_memb"/>
    <property type="match status" value="1"/>
</dbReference>
<proteinExistence type="predicted"/>
<dbReference type="PRINTS" id="PR00253">
    <property type="entry name" value="GABAARECEPTR"/>
</dbReference>
<reference evidence="4" key="1">
    <citation type="submission" date="2025-08" db="UniProtKB">
        <authorList>
            <consortium name="RefSeq"/>
        </authorList>
    </citation>
    <scope>IDENTIFICATION</scope>
    <source>
        <tissue evidence="4">Muscle</tissue>
    </source>
</reference>
<dbReference type="SUPFAM" id="SSF90112">
    <property type="entry name" value="Neurotransmitter-gated ion-channel transmembrane pore"/>
    <property type="match status" value="1"/>
</dbReference>
<feature type="domain" description="Neurotransmitter-gated ion-channel transmembrane" evidence="2">
    <location>
        <begin position="2"/>
        <end position="132"/>
    </location>
</feature>
<dbReference type="PANTHER" id="PTHR18945">
    <property type="entry name" value="NEUROTRANSMITTER GATED ION CHANNEL"/>
    <property type="match status" value="1"/>
</dbReference>
<dbReference type="RefSeq" id="XP_022235485.1">
    <property type="nucleotide sequence ID" value="XM_022379777.1"/>
</dbReference>
<dbReference type="Proteomes" id="UP000694941">
    <property type="component" value="Unplaced"/>
</dbReference>
<keyword evidence="1" id="KW-1133">Transmembrane helix</keyword>
<evidence type="ECO:0000313" key="4">
    <source>
        <dbReference type="RefSeq" id="XP_022235485.1"/>
    </source>
</evidence>
<dbReference type="InterPro" id="IPR038050">
    <property type="entry name" value="Neuro_actylchol_rec"/>
</dbReference>
<dbReference type="InterPro" id="IPR006201">
    <property type="entry name" value="Neur_channel"/>
</dbReference>
<sequence>MLLVIVSWISFWLDIHAVPARVALGITTILTVITNSRGVKDSIPRVSYIKAVDVWNLSCTLLVFFAFLEFPLVNFIARKARNKLAAQMTDPDNQKSTEQNPNRIFQVVRPSRHSNKVSDNSRSKKPQFNITPEDLIKTMEDSDDDEDEETSFDILKYLPMATEELARSIDRFCRGLFPLIFALFNLVYWVTWSHK</sequence>
<organism evidence="3 4">
    <name type="scientific">Limulus polyphemus</name>
    <name type="common">Atlantic horseshoe crab</name>
    <dbReference type="NCBI Taxonomy" id="6850"/>
    <lineage>
        <taxon>Eukaryota</taxon>
        <taxon>Metazoa</taxon>
        <taxon>Ecdysozoa</taxon>
        <taxon>Arthropoda</taxon>
        <taxon>Chelicerata</taxon>
        <taxon>Merostomata</taxon>
        <taxon>Xiphosura</taxon>
        <taxon>Limulidae</taxon>
        <taxon>Limulus</taxon>
    </lineage>
</organism>
<accession>A0ABM1RVT0</accession>
<evidence type="ECO:0000313" key="3">
    <source>
        <dbReference type="Proteomes" id="UP000694941"/>
    </source>
</evidence>
<name>A0ABM1RVT0_LIMPO</name>
<dbReference type="Gene3D" id="1.20.58.390">
    <property type="entry name" value="Neurotransmitter-gated ion-channel transmembrane domain"/>
    <property type="match status" value="1"/>
</dbReference>
<keyword evidence="1" id="KW-0472">Membrane</keyword>
<dbReference type="InterPro" id="IPR036719">
    <property type="entry name" value="Neuro-gated_channel_TM_sf"/>
</dbReference>
<evidence type="ECO:0000256" key="1">
    <source>
        <dbReference type="SAM" id="Phobius"/>
    </source>
</evidence>
<keyword evidence="1" id="KW-0812">Transmembrane</keyword>
<dbReference type="CDD" id="cd19049">
    <property type="entry name" value="LGIC_TM_anion"/>
    <property type="match status" value="1"/>
</dbReference>
<gene>
    <name evidence="4" type="primary">LOC111083315</name>
</gene>
<dbReference type="GeneID" id="111083315"/>
<feature type="transmembrane region" description="Helical" evidence="1">
    <location>
        <begin position="175"/>
        <end position="192"/>
    </location>
</feature>
<evidence type="ECO:0000259" key="2">
    <source>
        <dbReference type="Pfam" id="PF02932"/>
    </source>
</evidence>